<dbReference type="InterPro" id="IPR020011">
    <property type="entry name" value="FimV_C"/>
</dbReference>
<feature type="compositionally biased region" description="Low complexity" evidence="1">
    <location>
        <begin position="699"/>
        <end position="710"/>
    </location>
</feature>
<dbReference type="InterPro" id="IPR057840">
    <property type="entry name" value="FimV_N"/>
</dbReference>
<organism evidence="3 4">
    <name type="scientific">Tepidimonas taiwanensis</name>
    <dbReference type="NCBI Taxonomy" id="307486"/>
    <lineage>
        <taxon>Bacteria</taxon>
        <taxon>Pseudomonadati</taxon>
        <taxon>Pseudomonadota</taxon>
        <taxon>Betaproteobacteria</taxon>
        <taxon>Burkholderiales</taxon>
        <taxon>Tepidimonas</taxon>
    </lineage>
</organism>
<feature type="compositionally biased region" description="Low complexity" evidence="1">
    <location>
        <begin position="384"/>
        <end position="418"/>
    </location>
</feature>
<dbReference type="NCBIfam" id="TIGR03505">
    <property type="entry name" value="FimV_core"/>
    <property type="match status" value="1"/>
</dbReference>
<feature type="compositionally biased region" description="Pro residues" evidence="1">
    <location>
        <begin position="172"/>
        <end position="184"/>
    </location>
</feature>
<feature type="compositionally biased region" description="Low complexity" evidence="1">
    <location>
        <begin position="450"/>
        <end position="459"/>
    </location>
</feature>
<dbReference type="InterPro" id="IPR020012">
    <property type="entry name" value="LysM_FimV"/>
</dbReference>
<dbReference type="Proteomes" id="UP000317763">
    <property type="component" value="Unassembled WGS sequence"/>
</dbReference>
<feature type="compositionally biased region" description="Basic and acidic residues" evidence="1">
    <location>
        <begin position="361"/>
        <end position="370"/>
    </location>
</feature>
<protein>
    <recommendedName>
        <fullName evidence="2">FimV N-terminal domain-containing protein</fullName>
    </recommendedName>
</protein>
<dbReference type="AlphaFoldDB" id="A0A554XEC6"/>
<feature type="region of interest" description="Disordered" evidence="1">
    <location>
        <begin position="166"/>
        <end position="224"/>
    </location>
</feature>
<gene>
    <name evidence="3" type="ORF">Ttaiw_00259</name>
</gene>
<accession>A0A554XEC6</accession>
<feature type="region of interest" description="Disordered" evidence="1">
    <location>
        <begin position="508"/>
        <end position="540"/>
    </location>
</feature>
<feature type="region of interest" description="Disordered" evidence="1">
    <location>
        <begin position="384"/>
        <end position="470"/>
    </location>
</feature>
<feature type="compositionally biased region" description="Polar residues" evidence="1">
    <location>
        <begin position="671"/>
        <end position="685"/>
    </location>
</feature>
<proteinExistence type="predicted"/>
<feature type="compositionally biased region" description="Low complexity" evidence="1">
    <location>
        <begin position="429"/>
        <end position="442"/>
    </location>
</feature>
<feature type="region of interest" description="Disordered" evidence="1">
    <location>
        <begin position="1"/>
        <end position="32"/>
    </location>
</feature>
<evidence type="ECO:0000313" key="4">
    <source>
        <dbReference type="Proteomes" id="UP000317763"/>
    </source>
</evidence>
<reference evidence="3 4" key="1">
    <citation type="submission" date="2019-07" db="EMBL/GenBank/DDBJ databases">
        <title>Tepidimonas taiwanensis I1-1 draft genome.</title>
        <authorList>
            <person name="Da Costa M.S."/>
            <person name="Froufe H.J.C."/>
            <person name="Egas C."/>
            <person name="Albuquerque L."/>
        </authorList>
    </citation>
    <scope>NUCLEOTIDE SEQUENCE [LARGE SCALE GENOMIC DNA]</scope>
    <source>
        <strain evidence="3 4">I1-1</strain>
    </source>
</reference>
<feature type="domain" description="FimV N-terminal" evidence="2">
    <location>
        <begin position="57"/>
        <end position="164"/>
    </location>
</feature>
<dbReference type="NCBIfam" id="TIGR03504">
    <property type="entry name" value="FimV_Cterm"/>
    <property type="match status" value="1"/>
</dbReference>
<keyword evidence="4" id="KW-1185">Reference proteome</keyword>
<dbReference type="EMBL" id="VJOM01000001">
    <property type="protein sequence ID" value="TSE34197.1"/>
    <property type="molecule type" value="Genomic_DNA"/>
</dbReference>
<feature type="compositionally biased region" description="Polar residues" evidence="1">
    <location>
        <begin position="210"/>
        <end position="220"/>
    </location>
</feature>
<evidence type="ECO:0000313" key="3">
    <source>
        <dbReference type="EMBL" id="TSE34197.1"/>
    </source>
</evidence>
<dbReference type="Pfam" id="PF25800">
    <property type="entry name" value="FimV_N"/>
    <property type="match status" value="1"/>
</dbReference>
<dbReference type="InterPro" id="IPR038440">
    <property type="entry name" value="FimV_C_sf"/>
</dbReference>
<evidence type="ECO:0000259" key="2">
    <source>
        <dbReference type="Pfam" id="PF25800"/>
    </source>
</evidence>
<dbReference type="RefSeq" id="WP_143897351.1">
    <property type="nucleotide sequence ID" value="NZ_CP083911.1"/>
</dbReference>
<sequence length="849" mass="89908">MFSRKTPLSIPRRAQRNARAYRAPNGDIRDDQPRTTLRHVTLAILAATALADPVWALSLGRATVQSILGEPLRAEIEVPSIDDTEAASLQVRIAPVERFRAANLEFQPLLQEVTLDVQRRAGGQAVIVLRSQRPVTEPFLDLVLQARWAGGELLRNYTLLFDPPHLQRQSPITPPVPAPAPMPAPTQASTAVREQARPAPVPRPGAAQPNGDQPQAQGTRVTVRRGDTAGKIAAAHKPADVTMEQMLVAMLRHNPQAFVRNNVHLLRAGAVIDMPDAAVASEIDAREARRLVAAQARDFNEYRRRLAAAAPRQEAPEASRAAAGVVESAIAEAKPQAAAQDKLTLTKPGDAARTEAAIAEQRQRSDSEQRVAELNRNLTELQQLQQAVQQPPASPAAAPAATGATTSTTPATDPSKPADSPASTDPVQAPGTSAPAAAAEAAPPAPPAPAAAAPATAEPKPTPPVPAPAHEEPGIFASLLDNPLVAPAGGGVAVLLAALFWWRTRQRRQTATPAESPSELRVDPVGSEVEMKDEAPSSSMLYSPSQLDAGGEIDPVAEAEVYLAYGREQQAEEILLEALRTHPDRLPVRLKLLEIYAQRPDAARFESQARELHALTQGRGPEWARACEWGITLDPNNPLYRQAMSTAPAPAPEVTAAVTEPNQRVAEVGNTADSDTADSNTGDSSRQPDEPLDFDISVEPTEAAPDTSAPPTTPASEPPQTLDLDFDLDLAPSPSAGAERSAAPAPSRVDEVLTLSVPPELDAGSEGVTVTEEATLAVPSEVSVDDALSSLEIPEGLGEADPLETKLSLAREFEAIGDIDGARTLAEEVVAEATGELQERARAFLAQLA</sequence>
<dbReference type="Gene3D" id="1.20.58.2200">
    <property type="match status" value="1"/>
</dbReference>
<feature type="region of interest" description="Disordered" evidence="1">
    <location>
        <begin position="668"/>
        <end position="749"/>
    </location>
</feature>
<evidence type="ECO:0000256" key="1">
    <source>
        <dbReference type="SAM" id="MobiDB-lite"/>
    </source>
</evidence>
<dbReference type="OrthoDB" id="5298707at2"/>
<feature type="region of interest" description="Disordered" evidence="1">
    <location>
        <begin position="333"/>
        <end position="370"/>
    </location>
</feature>
<comment type="caution">
    <text evidence="3">The sequence shown here is derived from an EMBL/GenBank/DDBJ whole genome shotgun (WGS) entry which is preliminary data.</text>
</comment>
<name>A0A554XEC6_9BURK</name>
<dbReference type="STRING" id="307486.GCA_000807215_02297"/>